<keyword evidence="2" id="KW-0812">Transmembrane</keyword>
<proteinExistence type="predicted"/>
<dbReference type="SUPFAM" id="SSF52540">
    <property type="entry name" value="P-loop containing nucleoside triphosphate hydrolases"/>
    <property type="match status" value="1"/>
</dbReference>
<keyword evidence="2" id="KW-0472">Membrane</keyword>
<dbReference type="InterPro" id="IPR027417">
    <property type="entry name" value="P-loop_NTPase"/>
</dbReference>
<keyword evidence="2" id="KW-1133">Transmembrane helix</keyword>
<dbReference type="RefSeq" id="WP_149426212.1">
    <property type="nucleotide sequence ID" value="NZ_CP022579.1"/>
</dbReference>
<dbReference type="Pfam" id="PF14331">
    <property type="entry name" value="IcmF-related_N"/>
    <property type="match status" value="1"/>
</dbReference>
<keyword evidence="5" id="KW-1185">Reference proteome</keyword>
<feature type="coiled-coil region" evidence="1">
    <location>
        <begin position="1178"/>
        <end position="1208"/>
    </location>
</feature>
<keyword evidence="1" id="KW-0175">Coiled coil</keyword>
<sequence>MKKIGLFLLWLLAMLLLAAVSWGVALYLDWPQWTAVAIFLAFLGSYFLIKALRRILVVMRSRSKMAQPSEASRASMAKIASPEALLVKKWKAAVATLRHSSLKRLGNPLYVLPWYMVIGRSGTGKTSALTRARLASPIQKVSQQTKVEQTLNCDWWFFDRSIVLDCAGRYVGSEDREADKREWELNLDLLAKYRAKEGLNGLVLAIGADRLLAPERDLLDDEGRVIRERIEQLIRLFGKRFPIYLLITKCDQLYGMECWSRQLPEHLLGQAMGYLAEDHEGEQKESVFLDAAFASIGERLRKLRLALVARDADAPPELLLLPNEIERLRPSLEAFLRTCLGNDPYLESPFLRGLFFSSAQQQGGVTSALLGNLLPPTPAHGEQSTGLFLHDFFGRILPQDRHISRPAALVNHWYRITQNLGLVGWLLFTAAVGTLMTVSFFSNLETLYAISNRYPFNSTFTGRLEDDVVTLDSISDSLIRIERNNTHWKAHWMVVMTNMDDLEEKLKQNFVGKYRRFIQNEKDDDLGQDLDHIRLDAPDTQRAQQAINLVRHINLLRARMNGAKRDQLAILPQAGHVQRYTPELYQRFNALYLSHLAWSDARDPYLQRMLGREREMFSTIADGITPPFTWLVALVDRNAPLGGVSPSLFWKNTGNSKATAELPFTTVAPAFTAAGQQAIDGFLTELETSADNGARFVGERTAFEAWYNEQRLQAWQRFVVDFPSAEKILHGEVAWRAALGSITGPQSPYYRLIDRLNEEFKAVPEQALPDWLRFAREFARLREQARATAAGSQAMQLVGAINNNGGKALKQVVAGQVQEGSQSIGLSLDASDTLRHFLKGIDTAAAESAAGPAQAYQLAAEFHGFSRDAGVKSSKLQAIADSLRKLKQQLNHNSADSESIWQLIEGPFRFVLSYTQLQASCSLQQAWESKVQWPLQTATTMTDVVDQLYGQSGSVWAFADGPAKPFLARDANRFHIVETLGFSVPFTGDFLPMLNGAAGKRVEQLVAQQKMEITKRQEEIQAQKEQLQAQQNAAEADHMLTDIKQKKEALKAQTLQLRITGQPTSVTPNARAKPFATVLTLQCNGGSRTLNNFNFPSSENFAWSIGNCGDINLQIKVDDLVLAKKYPGPLGLVRFLQDFRDGHRQFNADEFPGATAKLAALGIRQIGLYYQFEGQENLLKLAQQLEQLETKEREANALKQKALETQNAKGQYLVEVKLAGAPETPMKVSLPERIGVCWDERSTPHKPQTMETFFKEQVGEKLREAGA</sequence>
<dbReference type="PANTHER" id="PTHR36153">
    <property type="entry name" value="INNER MEMBRANE PROTEIN-RELATED"/>
    <property type="match status" value="1"/>
</dbReference>
<accession>A0A5C1EBR3</accession>
<evidence type="ECO:0000313" key="4">
    <source>
        <dbReference type="EMBL" id="QEL66333.1"/>
    </source>
</evidence>
<dbReference type="EMBL" id="CP022579">
    <property type="protein sequence ID" value="QEL66333.1"/>
    <property type="molecule type" value="Genomic_DNA"/>
</dbReference>
<dbReference type="Gene3D" id="3.40.50.300">
    <property type="entry name" value="P-loop containing nucleotide triphosphate hydrolases"/>
    <property type="match status" value="1"/>
</dbReference>
<evidence type="ECO:0000256" key="2">
    <source>
        <dbReference type="SAM" id="Phobius"/>
    </source>
</evidence>
<feature type="transmembrane region" description="Helical" evidence="2">
    <location>
        <begin position="33"/>
        <end position="52"/>
    </location>
</feature>
<evidence type="ECO:0000313" key="5">
    <source>
        <dbReference type="Proteomes" id="UP000323671"/>
    </source>
</evidence>
<evidence type="ECO:0000256" key="1">
    <source>
        <dbReference type="SAM" id="Coils"/>
    </source>
</evidence>
<gene>
    <name evidence="4" type="primary">impL</name>
    <name evidence="4" type="ORF">OTERR_28570</name>
</gene>
<dbReference type="AlphaFoldDB" id="A0A5C1EBR3"/>
<feature type="coiled-coil region" evidence="1">
    <location>
        <begin position="1006"/>
        <end position="1053"/>
    </location>
</feature>
<dbReference type="KEGG" id="otr:OTERR_28570"/>
<evidence type="ECO:0000259" key="3">
    <source>
        <dbReference type="Pfam" id="PF14331"/>
    </source>
</evidence>
<organism evidence="4 5">
    <name type="scientific">Oryzomicrobium terrae</name>
    <dbReference type="NCBI Taxonomy" id="1735038"/>
    <lineage>
        <taxon>Bacteria</taxon>
        <taxon>Pseudomonadati</taxon>
        <taxon>Pseudomonadota</taxon>
        <taxon>Betaproteobacteria</taxon>
        <taxon>Rhodocyclales</taxon>
        <taxon>Rhodocyclaceae</taxon>
        <taxon>Oryzomicrobium</taxon>
    </lineage>
</organism>
<feature type="transmembrane region" description="Helical" evidence="2">
    <location>
        <begin position="422"/>
        <end position="441"/>
    </location>
</feature>
<dbReference type="Proteomes" id="UP000323671">
    <property type="component" value="Chromosome"/>
</dbReference>
<dbReference type="InterPro" id="IPR053156">
    <property type="entry name" value="T6SS_TssM-like"/>
</dbReference>
<dbReference type="CDD" id="cd00882">
    <property type="entry name" value="Ras_like_GTPase"/>
    <property type="match status" value="1"/>
</dbReference>
<protein>
    <submittedName>
        <fullName evidence="4">Type VI secretion system protein ImpL</fullName>
    </submittedName>
</protein>
<reference evidence="4 5" key="1">
    <citation type="submission" date="2017-07" db="EMBL/GenBank/DDBJ databases">
        <title>Complete genome sequence of Oryzomicrobium terrae TPP412.</title>
        <authorList>
            <person name="Chiu L.-W."/>
            <person name="Lo K.-J."/>
            <person name="Tsai Y.-M."/>
            <person name="Lin S.-S."/>
            <person name="Kuo C.-H."/>
            <person name="Liu C.-T."/>
        </authorList>
    </citation>
    <scope>NUCLEOTIDE SEQUENCE [LARGE SCALE GENOMIC DNA]</scope>
    <source>
        <strain evidence="4 5">TPP412</strain>
    </source>
</reference>
<dbReference type="PANTHER" id="PTHR36153:SF1">
    <property type="entry name" value="TYPE VI SECRETION SYSTEM COMPONENT TSSM1"/>
    <property type="match status" value="1"/>
</dbReference>
<name>A0A5C1EBR3_9RHOO</name>
<feature type="domain" description="Type VI secretion system component TssM1 N-terminal" evidence="3">
    <location>
        <begin position="177"/>
        <end position="424"/>
    </location>
</feature>
<dbReference type="InterPro" id="IPR025743">
    <property type="entry name" value="TssM1_N"/>
</dbReference>